<feature type="region of interest" description="Disordered" evidence="2">
    <location>
        <begin position="251"/>
        <end position="282"/>
    </location>
</feature>
<proteinExistence type="predicted"/>
<evidence type="ECO:0000313" key="5">
    <source>
        <dbReference type="Proteomes" id="UP001056384"/>
    </source>
</evidence>
<feature type="compositionally biased region" description="Basic and acidic residues" evidence="2">
    <location>
        <begin position="324"/>
        <end position="346"/>
    </location>
</feature>
<evidence type="ECO:0000313" key="4">
    <source>
        <dbReference type="EMBL" id="USW52833.1"/>
    </source>
</evidence>
<organism evidence="4 5">
    <name type="scientific">Septoria linicola</name>
    <dbReference type="NCBI Taxonomy" id="215465"/>
    <lineage>
        <taxon>Eukaryota</taxon>
        <taxon>Fungi</taxon>
        <taxon>Dikarya</taxon>
        <taxon>Ascomycota</taxon>
        <taxon>Pezizomycotina</taxon>
        <taxon>Dothideomycetes</taxon>
        <taxon>Dothideomycetidae</taxon>
        <taxon>Mycosphaerellales</taxon>
        <taxon>Mycosphaerellaceae</taxon>
        <taxon>Septoria</taxon>
    </lineage>
</organism>
<dbReference type="Proteomes" id="UP001056384">
    <property type="component" value="Chromosome 4"/>
</dbReference>
<keyword evidence="1" id="KW-0175">Coiled coil</keyword>
<dbReference type="InterPro" id="IPR046497">
    <property type="entry name" value="DUF6590"/>
</dbReference>
<dbReference type="EMBL" id="CP099421">
    <property type="protein sequence ID" value="USW52833.1"/>
    <property type="molecule type" value="Genomic_DNA"/>
</dbReference>
<evidence type="ECO:0000256" key="1">
    <source>
        <dbReference type="SAM" id="Coils"/>
    </source>
</evidence>
<sequence>MATRQDASNVRLQVQIQQQNIINELSYFRESREAFMQAIASEMDGSRDHAILAQKHDQLREDEDRLENSLRLYSTLTVTLSRLDMDILNEDEKHQNPHGTNLLAKVPTMAPSTVLNLRKIAKDDINDGMDPLLLEYFDLLGDIRLLHERLEEEIPYEHAEKKAHREMLVDQDLGSSEAGVSFSSARNVHREDSAMSSVEDSYCDVVGVVSEVHETASDKAFAAECRDEIDRVKAILSEKERLASDLRQRCIDKGINPDPNRWKRASETASTQGGTGDPTEGDIQHWLQNVQESSEHTDDDIAILEPSDLSLNVMYRGTVSGHPYKGDPAERDSERFNDPDDSRDSNDTDQPFGEAVPNIEPQKDSVNSRSAADDRRGPETTSLLRHTSLSDPIQSYWNVGRVFWMTTSWVAHSDRATRRLLVIVECQQDLCLTLGVANRRNKSDYVIVFSGPEPPELLEAERAARSELSVRYPAIRIVASQPGTYLPEHARLYLGDERRITYDTPYEDFGSVHEHSLAALKTHHEVVRGLKQQMKLGVSQINNSTSPARHIAAGDGALP</sequence>
<gene>
    <name evidence="4" type="ORF">Slin15195_G061520</name>
</gene>
<evidence type="ECO:0000259" key="3">
    <source>
        <dbReference type="Pfam" id="PF20233"/>
    </source>
</evidence>
<dbReference type="Pfam" id="PF20233">
    <property type="entry name" value="DUF6590"/>
    <property type="match status" value="1"/>
</dbReference>
<dbReference type="AlphaFoldDB" id="A0A9Q9EKX9"/>
<feature type="region of interest" description="Disordered" evidence="2">
    <location>
        <begin position="320"/>
        <end position="385"/>
    </location>
</feature>
<accession>A0A9Q9EKX9</accession>
<name>A0A9Q9EKX9_9PEZI</name>
<evidence type="ECO:0000256" key="2">
    <source>
        <dbReference type="SAM" id="MobiDB-lite"/>
    </source>
</evidence>
<protein>
    <recommendedName>
        <fullName evidence="3">DUF6590 domain-containing protein</fullName>
    </recommendedName>
</protein>
<reference evidence="4" key="1">
    <citation type="submission" date="2022-06" db="EMBL/GenBank/DDBJ databases">
        <title>Complete genome sequences of two strains of the flax pathogen Septoria linicola.</title>
        <authorList>
            <person name="Lapalu N."/>
            <person name="Simon A."/>
            <person name="Demenou B."/>
            <person name="Paumier D."/>
            <person name="Guillot M.-P."/>
            <person name="Gout L."/>
            <person name="Valade R."/>
        </authorList>
    </citation>
    <scope>NUCLEOTIDE SEQUENCE</scope>
    <source>
        <strain evidence="4">SE15195</strain>
    </source>
</reference>
<feature type="coiled-coil region" evidence="1">
    <location>
        <begin position="222"/>
        <end position="249"/>
    </location>
</feature>
<feature type="domain" description="DUF6590" evidence="3">
    <location>
        <begin position="421"/>
        <end position="521"/>
    </location>
</feature>
<keyword evidence="5" id="KW-1185">Reference proteome</keyword>